<sequence>MKDRITSQISTLLNDETRSRKERVEGLIRLREDARALERAATEGPMAGPEPSGELLRKVDRALERLGYDEAAQADEFSAATL</sequence>
<name>A0A939J7L6_9HYPH</name>
<protein>
    <submittedName>
        <fullName evidence="1">Uncharacterized protein</fullName>
    </submittedName>
</protein>
<reference evidence="1" key="1">
    <citation type="submission" date="2020-12" db="EMBL/GenBank/DDBJ databases">
        <title>Oil enriched cultivation method for isolating marine PHA-producing bacteria.</title>
        <authorList>
            <person name="Zheng W."/>
            <person name="Yu S."/>
            <person name="Huang Y."/>
        </authorList>
    </citation>
    <scope>NUCLEOTIDE SEQUENCE</scope>
    <source>
        <strain evidence="1">SY-2-12</strain>
    </source>
</reference>
<dbReference type="EMBL" id="JAEKJZ010000009">
    <property type="protein sequence ID" value="MBN9673964.1"/>
    <property type="molecule type" value="Genomic_DNA"/>
</dbReference>
<accession>A0A939J7L6</accession>
<gene>
    <name evidence="1" type="ORF">JF539_26640</name>
</gene>
<dbReference type="RefSeq" id="WP_207144270.1">
    <property type="nucleotide sequence ID" value="NZ_JAEKJZ010000009.1"/>
</dbReference>
<proteinExistence type="predicted"/>
<organism evidence="1 2">
    <name type="scientific">Roseibium aggregatum</name>
    <dbReference type="NCBI Taxonomy" id="187304"/>
    <lineage>
        <taxon>Bacteria</taxon>
        <taxon>Pseudomonadati</taxon>
        <taxon>Pseudomonadota</taxon>
        <taxon>Alphaproteobacteria</taxon>
        <taxon>Hyphomicrobiales</taxon>
        <taxon>Stappiaceae</taxon>
        <taxon>Roseibium</taxon>
    </lineage>
</organism>
<dbReference type="AlphaFoldDB" id="A0A939J7L6"/>
<comment type="caution">
    <text evidence="1">The sequence shown here is derived from an EMBL/GenBank/DDBJ whole genome shotgun (WGS) entry which is preliminary data.</text>
</comment>
<evidence type="ECO:0000313" key="2">
    <source>
        <dbReference type="Proteomes" id="UP000664096"/>
    </source>
</evidence>
<dbReference type="Proteomes" id="UP000664096">
    <property type="component" value="Unassembled WGS sequence"/>
</dbReference>
<evidence type="ECO:0000313" key="1">
    <source>
        <dbReference type="EMBL" id="MBN9673964.1"/>
    </source>
</evidence>